<accession>A0A9P1D531</accession>
<feature type="chain" id="PRO_5043271147" evidence="2">
    <location>
        <begin position="35"/>
        <end position="791"/>
    </location>
</feature>
<feature type="compositionally biased region" description="Basic residues" evidence="1">
    <location>
        <begin position="579"/>
        <end position="598"/>
    </location>
</feature>
<name>A0A9P1D531_9DINO</name>
<feature type="compositionally biased region" description="Basic residues" evidence="1">
    <location>
        <begin position="520"/>
        <end position="550"/>
    </location>
</feature>
<feature type="compositionally biased region" description="Low complexity" evidence="1">
    <location>
        <begin position="599"/>
        <end position="608"/>
    </location>
</feature>
<reference evidence="3" key="1">
    <citation type="submission" date="2022-10" db="EMBL/GenBank/DDBJ databases">
        <authorList>
            <person name="Chen Y."/>
            <person name="Dougan E. K."/>
            <person name="Chan C."/>
            <person name="Rhodes N."/>
            <person name="Thang M."/>
        </authorList>
    </citation>
    <scope>NUCLEOTIDE SEQUENCE</scope>
</reference>
<feature type="signal peptide" evidence="2">
    <location>
        <begin position="1"/>
        <end position="34"/>
    </location>
</feature>
<evidence type="ECO:0000256" key="2">
    <source>
        <dbReference type="SAM" id="SignalP"/>
    </source>
</evidence>
<feature type="region of interest" description="Disordered" evidence="1">
    <location>
        <begin position="308"/>
        <end position="348"/>
    </location>
</feature>
<keyword evidence="5" id="KW-1185">Reference proteome</keyword>
<dbReference type="Proteomes" id="UP001152797">
    <property type="component" value="Unassembled WGS sequence"/>
</dbReference>
<organism evidence="3">
    <name type="scientific">Cladocopium goreaui</name>
    <dbReference type="NCBI Taxonomy" id="2562237"/>
    <lineage>
        <taxon>Eukaryota</taxon>
        <taxon>Sar</taxon>
        <taxon>Alveolata</taxon>
        <taxon>Dinophyceae</taxon>
        <taxon>Suessiales</taxon>
        <taxon>Symbiodiniaceae</taxon>
        <taxon>Cladocopium</taxon>
    </lineage>
</organism>
<keyword evidence="2" id="KW-0732">Signal</keyword>
<proteinExistence type="predicted"/>
<reference evidence="4 5" key="2">
    <citation type="submission" date="2024-05" db="EMBL/GenBank/DDBJ databases">
        <authorList>
            <person name="Chen Y."/>
            <person name="Shah S."/>
            <person name="Dougan E. K."/>
            <person name="Thang M."/>
            <person name="Chan C."/>
        </authorList>
    </citation>
    <scope>NUCLEOTIDE SEQUENCE [LARGE SCALE GENOMIC DNA]</scope>
</reference>
<feature type="compositionally biased region" description="Low complexity" evidence="1">
    <location>
        <begin position="393"/>
        <end position="404"/>
    </location>
</feature>
<evidence type="ECO:0000313" key="5">
    <source>
        <dbReference type="Proteomes" id="UP001152797"/>
    </source>
</evidence>
<evidence type="ECO:0000313" key="4">
    <source>
        <dbReference type="EMBL" id="CAL4790348.1"/>
    </source>
</evidence>
<feature type="region of interest" description="Disordered" evidence="1">
    <location>
        <begin position="388"/>
        <end position="425"/>
    </location>
</feature>
<comment type="caution">
    <text evidence="3">The sequence shown here is derived from an EMBL/GenBank/DDBJ whole genome shotgun (WGS) entry which is preliminary data.</text>
</comment>
<feature type="region of interest" description="Disordered" evidence="1">
    <location>
        <begin position="506"/>
        <end position="657"/>
    </location>
</feature>
<gene>
    <name evidence="3" type="ORF">C1SCF055_LOCUS28936</name>
</gene>
<dbReference type="EMBL" id="CAMXCT010003207">
    <property type="protein sequence ID" value="CAI4003036.1"/>
    <property type="molecule type" value="Genomic_DNA"/>
</dbReference>
<evidence type="ECO:0000256" key="1">
    <source>
        <dbReference type="SAM" id="MobiDB-lite"/>
    </source>
</evidence>
<feature type="compositionally biased region" description="Basic and acidic residues" evidence="1">
    <location>
        <begin position="567"/>
        <end position="578"/>
    </location>
</feature>
<sequence length="791" mass="87704">MPRPTRSPASPLALSAKAARLLLLLGAPVVFLHCTDYVVENTPASKATRDLHNVDLFSGKGAINSAFVDQKMKSKPFDVETSGTSGDILEVEGFLASIQSILRLREGGLATAGPPCGSFIYLNLGTSLRSKTRPFGGPWAYVKRANRITCRLCLLLLLAFVRCAVHMGSYGHANLKPTVVFGNATWSYRLHIKITKKVRKRIEKNKAKKATVRRYVDQQGNRRVSGNPLQLRASQVYPKGYGKAIASIHASWVENRQNVKNIRDALYPQAGGLVDKMMESVPKAPYQWRHASLSGVADFLRAERDAGRSLKTKARSPPEADSEASTVPATEKELEEAKQKRKEVGVELVTPPSKLMKVKKSESAETFSEPKLSRAIQSKSVLEAKPGDERKVSATAVKAKAAPKQPLTIPKPEQSQQDAKRAQAVHDCLRRPSTGDMAANPDKEDGPCAVHEVLTLTADIPGLRNAASSSRAVDELRWGLDGETRQYLIWDREGEETTVDHVTTTLFQAAEKDEDEKTRGRSRVRSRKGRKHDKKHGKGKKSKGKKKKRSTSSTSSDSSDASSSDKPSSESEEKEAKGKKASKKKTMKKGKGNKRGKSSKSSDSTGQAGKKKRKEETEEQKLKREHKEQEAQQKKELKEQEKEREKEKKAIEKTKNDAFKKDLRKGNQAMTKLSASISKGTSLEDSDKLRHMSGSVVTAILAEVKPHIATMKGARSQLQKSIDAAKVGLGLGYLGYTRGNIYQWKCVCMLHNTYWLHVGFNNLRDGQNWPWYNIKHVFPDPQLRNNSHELC</sequence>
<protein>
    <submittedName>
        <fullName evidence="3">Uncharacterized protein</fullName>
    </submittedName>
</protein>
<feature type="compositionally biased region" description="Low complexity" evidence="1">
    <location>
        <begin position="551"/>
        <end position="566"/>
    </location>
</feature>
<dbReference type="EMBL" id="CAMXCT020003207">
    <property type="protein sequence ID" value="CAL1156411.1"/>
    <property type="molecule type" value="Genomic_DNA"/>
</dbReference>
<feature type="compositionally biased region" description="Basic and acidic residues" evidence="1">
    <location>
        <begin position="614"/>
        <end position="657"/>
    </location>
</feature>
<feature type="compositionally biased region" description="Basic and acidic residues" evidence="1">
    <location>
        <begin position="330"/>
        <end position="345"/>
    </location>
</feature>
<evidence type="ECO:0000313" key="3">
    <source>
        <dbReference type="EMBL" id="CAI4003036.1"/>
    </source>
</evidence>
<dbReference type="EMBL" id="CAMXCT030003207">
    <property type="protein sequence ID" value="CAL4790348.1"/>
    <property type="molecule type" value="Genomic_DNA"/>
</dbReference>
<dbReference type="AlphaFoldDB" id="A0A9P1D531"/>